<reference evidence="1 2" key="1">
    <citation type="submission" date="2019-07" db="EMBL/GenBank/DDBJ databases">
        <title>Gramella aestuarii sp. nov., isolated from a tidal flat, and emended description of Gramella echinicola.</title>
        <authorList>
            <person name="Liu L."/>
        </authorList>
    </citation>
    <scope>NUCLEOTIDE SEQUENCE [LARGE SCALE GENOMIC DNA]</scope>
    <source>
        <strain evidence="1 2">BS12</strain>
    </source>
</reference>
<evidence type="ECO:0000313" key="2">
    <source>
        <dbReference type="Proteomes" id="UP000460416"/>
    </source>
</evidence>
<sequence>MKILKSKHQKLRWMAFLCLSFAIILGCEKEPTRLIQETSDLSAKKTESTGSYEFPGSIVFDISTTPDGSIMLGVNEFSGNRSIKLIKNGKISTMIGLDTETNIQGIESIGAGNAFFTTAGTDLAQNGELYRASKGNVRMVADLARFERENDPDAFEGTQWKNQACEEYEGFSEGPQNNPYKLSAFDGETVLVADAAGNTILQATTEGEIDWKAIITPPVEDGEYKLFFTRGELNCYVQPVPTSVAISEDGYVYVGELTGEVDGDLPIGLSRVWKFPADANNLVCSEIEGSAECYVLIDGLTSVIDVEIGPDGLLYVVEFDENSWISSVAPTVPAAGGTISAYDPDTGELVNEVASGLVYPGAITFDKKGNLWVLENKLFAGGSAEVRMLEM</sequence>
<dbReference type="EMBL" id="VJVW01000003">
    <property type="protein sequence ID" value="MUP42828.1"/>
    <property type="molecule type" value="Genomic_DNA"/>
</dbReference>
<dbReference type="OrthoDB" id="928769at2"/>
<gene>
    <name evidence="1" type="ORF">FLP08_09590</name>
</gene>
<dbReference type="InterPro" id="IPR048031">
    <property type="entry name" value="ScyD/ScyE-like"/>
</dbReference>
<dbReference type="SUPFAM" id="SSF101898">
    <property type="entry name" value="NHL repeat"/>
    <property type="match status" value="1"/>
</dbReference>
<proteinExistence type="predicted"/>
<dbReference type="InterPro" id="IPR011042">
    <property type="entry name" value="6-blade_b-propeller_TolB-like"/>
</dbReference>
<accession>A0A7K1LQ00</accession>
<name>A0A7K1LQ00_9FLAO</name>
<dbReference type="NCBIfam" id="NF033206">
    <property type="entry name" value="ScyE_fam"/>
    <property type="match status" value="1"/>
</dbReference>
<dbReference type="RefSeq" id="WP_156276348.1">
    <property type="nucleotide sequence ID" value="NZ_BAABGI010000003.1"/>
</dbReference>
<dbReference type="AlphaFoldDB" id="A0A7K1LQ00"/>
<dbReference type="PROSITE" id="PS51257">
    <property type="entry name" value="PROKAR_LIPOPROTEIN"/>
    <property type="match status" value="1"/>
</dbReference>
<dbReference type="Proteomes" id="UP000460416">
    <property type="component" value="Unassembled WGS sequence"/>
</dbReference>
<keyword evidence="2" id="KW-1185">Reference proteome</keyword>
<organism evidence="1 2">
    <name type="scientific">Christiangramia aestuarii</name>
    <dbReference type="NCBI Taxonomy" id="1028746"/>
    <lineage>
        <taxon>Bacteria</taxon>
        <taxon>Pseudomonadati</taxon>
        <taxon>Bacteroidota</taxon>
        <taxon>Flavobacteriia</taxon>
        <taxon>Flavobacteriales</taxon>
        <taxon>Flavobacteriaceae</taxon>
        <taxon>Christiangramia</taxon>
    </lineage>
</organism>
<protein>
    <submittedName>
        <fullName evidence="1">ScyD/ScyE family protein</fullName>
    </submittedName>
</protein>
<dbReference type="Gene3D" id="2.120.10.30">
    <property type="entry name" value="TolB, C-terminal domain"/>
    <property type="match status" value="1"/>
</dbReference>
<evidence type="ECO:0000313" key="1">
    <source>
        <dbReference type="EMBL" id="MUP42828.1"/>
    </source>
</evidence>
<comment type="caution">
    <text evidence="1">The sequence shown here is derived from an EMBL/GenBank/DDBJ whole genome shotgun (WGS) entry which is preliminary data.</text>
</comment>